<gene>
    <name evidence="1" type="ORF">DWX93_00675</name>
</gene>
<reference evidence="1 2" key="1">
    <citation type="submission" date="2018-08" db="EMBL/GenBank/DDBJ databases">
        <title>A genome reference for cultivated species of the human gut microbiota.</title>
        <authorList>
            <person name="Zou Y."/>
            <person name="Xue W."/>
            <person name="Luo G."/>
        </authorList>
    </citation>
    <scope>NUCLEOTIDE SEQUENCE [LARGE SCALE GENOMIC DNA]</scope>
    <source>
        <strain evidence="1 2">AF22-12AC</strain>
    </source>
</reference>
<dbReference type="EMBL" id="QRVL01000001">
    <property type="protein sequence ID" value="RGS41887.1"/>
    <property type="molecule type" value="Genomic_DNA"/>
</dbReference>
<accession>A0A395V9F5</accession>
<comment type="caution">
    <text evidence="1">The sequence shown here is derived from an EMBL/GenBank/DDBJ whole genome shotgun (WGS) entry which is preliminary data.</text>
</comment>
<dbReference type="AlphaFoldDB" id="A0A395V9F5"/>
<dbReference type="RefSeq" id="WP_118096163.1">
    <property type="nucleotide sequence ID" value="NZ_QRVL01000001.1"/>
</dbReference>
<dbReference type="Proteomes" id="UP000266172">
    <property type="component" value="Unassembled WGS sequence"/>
</dbReference>
<name>A0A395V9F5_9FIRM</name>
<evidence type="ECO:0000313" key="1">
    <source>
        <dbReference type="EMBL" id="RGS41887.1"/>
    </source>
</evidence>
<protein>
    <submittedName>
        <fullName evidence="1">Uncharacterized protein</fullName>
    </submittedName>
</protein>
<proteinExistence type="predicted"/>
<evidence type="ECO:0000313" key="2">
    <source>
        <dbReference type="Proteomes" id="UP000266172"/>
    </source>
</evidence>
<organism evidence="1 2">
    <name type="scientific">Roseburia hominis</name>
    <dbReference type="NCBI Taxonomy" id="301301"/>
    <lineage>
        <taxon>Bacteria</taxon>
        <taxon>Bacillati</taxon>
        <taxon>Bacillota</taxon>
        <taxon>Clostridia</taxon>
        <taxon>Lachnospirales</taxon>
        <taxon>Lachnospiraceae</taxon>
        <taxon>Roseburia</taxon>
    </lineage>
</organism>
<sequence length="103" mass="11420">MGLIKPRMSSYVERGNKLIAEGKTKEAMNLVSHGLQYYSERVINSISPYAKADAGLIVLVLRHLADEVEKNNPGAKELAAGMEKCVGKPSLQEIERIKKPNRK</sequence>